<dbReference type="InterPro" id="IPR004466">
    <property type="entry name" value="RNase_M5"/>
</dbReference>
<reference evidence="16" key="1">
    <citation type="submission" date="2017-12" db="EMBL/GenBank/DDBJ databases">
        <title>FDA dAtabase for Regulatory Grade micrObial Sequences (FDA-ARGOS): Supporting development and validation of Infectious Disease Dx tests.</title>
        <authorList>
            <person name="Hoffmann M."/>
            <person name="Allard M."/>
            <person name="Evans P."/>
            <person name="Brown E."/>
            <person name="Tallon L."/>
            <person name="Sadzewicz L."/>
            <person name="Sengamalay N."/>
            <person name="Ott S."/>
            <person name="Godinez A."/>
            <person name="Nagaraj S."/>
            <person name="Vavikolanu K."/>
            <person name="Aluvathingal J."/>
            <person name="Nadendla S."/>
            <person name="Sichtig H."/>
        </authorList>
    </citation>
    <scope>NUCLEOTIDE SEQUENCE [LARGE SCALE GENOMIC DNA]</scope>
    <source>
        <strain evidence="16">FDAARGOS_249</strain>
    </source>
</reference>
<keyword evidence="1 11" id="KW-0963">Cytoplasm</keyword>
<comment type="subcellular location">
    <subcellularLocation>
        <location evidence="11">Cytoplasm</location>
    </subcellularLocation>
</comment>
<keyword evidence="6 11" id="KW-0699">rRNA-binding</keyword>
<feature type="domain" description="Toprim" evidence="14">
    <location>
        <begin position="28"/>
        <end position="111"/>
    </location>
</feature>
<dbReference type="GO" id="GO:0019843">
    <property type="term" value="F:rRNA binding"/>
    <property type="evidence" value="ECO:0007669"/>
    <property type="project" value="UniProtKB-KW"/>
</dbReference>
<dbReference type="RefSeq" id="WP_083069038.1">
    <property type="nucleotide sequence ID" value="NZ_JALXKY010000001.1"/>
</dbReference>
<keyword evidence="4 11" id="KW-0540">Nuclease</keyword>
<dbReference type="InterPro" id="IPR025156">
    <property type="entry name" value="RNase_M5_C"/>
</dbReference>
<dbReference type="PANTHER" id="PTHR39156:SF1">
    <property type="entry name" value="RIBONUCLEASE M5"/>
    <property type="match status" value="1"/>
</dbReference>
<evidence type="ECO:0000256" key="5">
    <source>
        <dbReference type="ARBA" id="ARBA00022723"/>
    </source>
</evidence>
<organism evidence="15 16">
    <name type="scientific">Aerococcus viridans</name>
    <dbReference type="NCBI Taxonomy" id="1377"/>
    <lineage>
        <taxon>Bacteria</taxon>
        <taxon>Bacillati</taxon>
        <taxon>Bacillota</taxon>
        <taxon>Bacilli</taxon>
        <taxon>Lactobacillales</taxon>
        <taxon>Aerococcaceae</taxon>
        <taxon>Aerococcus</taxon>
    </lineage>
</organism>
<dbReference type="FunFam" id="3.40.1360.10:FF:000006">
    <property type="entry name" value="Ribonuclease M5"/>
    <property type="match status" value="1"/>
</dbReference>
<dbReference type="InterPro" id="IPR034141">
    <property type="entry name" value="TOPRIM_RNase_M5-like"/>
</dbReference>
<gene>
    <name evidence="11 15" type="primary">rnmV</name>
    <name evidence="15" type="ORF">A6J77_005970</name>
</gene>
<keyword evidence="10 11" id="KW-0694">RNA-binding</keyword>
<evidence type="ECO:0000256" key="2">
    <source>
        <dbReference type="ARBA" id="ARBA00022517"/>
    </source>
</evidence>
<dbReference type="PROSITE" id="PS50880">
    <property type="entry name" value="TOPRIM"/>
    <property type="match status" value="1"/>
</dbReference>
<dbReference type="CDD" id="cd01027">
    <property type="entry name" value="TOPRIM_RNase_M5_like"/>
    <property type="match status" value="1"/>
</dbReference>
<evidence type="ECO:0000313" key="16">
    <source>
        <dbReference type="Proteomes" id="UP000192813"/>
    </source>
</evidence>
<evidence type="ECO:0000256" key="12">
    <source>
        <dbReference type="NCBIfam" id="TIGR00334"/>
    </source>
</evidence>
<feature type="region of interest" description="Disordered" evidence="13">
    <location>
        <begin position="1"/>
        <end position="20"/>
    </location>
</feature>
<dbReference type="EMBL" id="NBTM02000001">
    <property type="protein sequence ID" value="PNL91793.1"/>
    <property type="molecule type" value="Genomic_DNA"/>
</dbReference>
<comment type="catalytic activity">
    <reaction evidence="11">
        <text>Endonucleolytic cleavage of RNA, removing 21 and 42 nucleotides, respectively, from the 5'- and 3'-termini of a 5S-rRNA precursor.</text>
        <dbReference type="EC" id="3.1.26.8"/>
    </reaction>
</comment>
<evidence type="ECO:0000256" key="3">
    <source>
        <dbReference type="ARBA" id="ARBA00022552"/>
    </source>
</evidence>
<evidence type="ECO:0000256" key="9">
    <source>
        <dbReference type="ARBA" id="ARBA00022842"/>
    </source>
</evidence>
<comment type="similarity">
    <text evidence="11">Belongs to the ribonuclease M5 family.</text>
</comment>
<dbReference type="Proteomes" id="UP000192813">
    <property type="component" value="Unassembled WGS sequence"/>
</dbReference>
<evidence type="ECO:0000256" key="11">
    <source>
        <dbReference type="HAMAP-Rule" id="MF_01469"/>
    </source>
</evidence>
<dbReference type="SUPFAM" id="SSF110455">
    <property type="entry name" value="Toprim domain"/>
    <property type="match status" value="1"/>
</dbReference>
<dbReference type="GO" id="GO:0005737">
    <property type="term" value="C:cytoplasm"/>
    <property type="evidence" value="ECO:0007669"/>
    <property type="project" value="UniProtKB-SubCell"/>
</dbReference>
<keyword evidence="2 11" id="KW-0690">Ribosome biogenesis</keyword>
<keyword evidence="3 11" id="KW-0698">rRNA processing</keyword>
<evidence type="ECO:0000256" key="7">
    <source>
        <dbReference type="ARBA" id="ARBA00022759"/>
    </source>
</evidence>
<dbReference type="GO" id="GO:0006364">
    <property type="term" value="P:rRNA processing"/>
    <property type="evidence" value="ECO:0007669"/>
    <property type="project" value="UniProtKB-UniRule"/>
</dbReference>
<name>A0A2J9PN68_9LACT</name>
<protein>
    <recommendedName>
        <fullName evidence="11 12">Ribonuclease M5</fullName>
        <ecNumber evidence="11 12">3.1.26.8</ecNumber>
    </recommendedName>
    <alternativeName>
        <fullName evidence="11">RNase M5</fullName>
    </alternativeName>
    <alternativeName>
        <fullName evidence="11">Ribosomal RNA terminal maturase M5</fullName>
    </alternativeName>
</protein>
<evidence type="ECO:0000256" key="10">
    <source>
        <dbReference type="ARBA" id="ARBA00022884"/>
    </source>
</evidence>
<proteinExistence type="inferred from homology"/>
<evidence type="ECO:0000256" key="6">
    <source>
        <dbReference type="ARBA" id="ARBA00022730"/>
    </source>
</evidence>
<dbReference type="Pfam" id="PF13331">
    <property type="entry name" value="DUF4093"/>
    <property type="match status" value="1"/>
</dbReference>
<evidence type="ECO:0000256" key="4">
    <source>
        <dbReference type="ARBA" id="ARBA00022722"/>
    </source>
</evidence>
<dbReference type="Gene3D" id="3.40.1360.10">
    <property type="match status" value="1"/>
</dbReference>
<dbReference type="InterPro" id="IPR006171">
    <property type="entry name" value="TOPRIM_dom"/>
</dbReference>
<dbReference type="Pfam" id="PF01751">
    <property type="entry name" value="Toprim"/>
    <property type="match status" value="1"/>
</dbReference>
<evidence type="ECO:0000313" key="15">
    <source>
        <dbReference type="EMBL" id="PNL91793.1"/>
    </source>
</evidence>
<dbReference type="GO" id="GO:0046872">
    <property type="term" value="F:metal ion binding"/>
    <property type="evidence" value="ECO:0007669"/>
    <property type="project" value="UniProtKB-KW"/>
</dbReference>
<dbReference type="AlphaFoldDB" id="A0A2J9PN68"/>
<evidence type="ECO:0000259" key="14">
    <source>
        <dbReference type="PROSITE" id="PS50880"/>
    </source>
</evidence>
<dbReference type="EC" id="3.1.26.8" evidence="11 12"/>
<evidence type="ECO:0000256" key="8">
    <source>
        <dbReference type="ARBA" id="ARBA00022801"/>
    </source>
</evidence>
<dbReference type="NCBIfam" id="TIGR00334">
    <property type="entry name" value="5S_RNA_mat_M5"/>
    <property type="match status" value="1"/>
</dbReference>
<dbReference type="SMART" id="SM00493">
    <property type="entry name" value="TOPRIM"/>
    <property type="match status" value="1"/>
</dbReference>
<keyword evidence="5" id="KW-0479">Metal-binding</keyword>
<evidence type="ECO:0000256" key="13">
    <source>
        <dbReference type="SAM" id="MobiDB-lite"/>
    </source>
</evidence>
<comment type="caution">
    <text evidence="15">The sequence shown here is derived from an EMBL/GenBank/DDBJ whole genome shotgun (WGS) entry which is preliminary data.</text>
</comment>
<dbReference type="GO" id="GO:0043822">
    <property type="term" value="F:ribonuclease M5 activity"/>
    <property type="evidence" value="ECO:0007669"/>
    <property type="project" value="UniProtKB-UniRule"/>
</dbReference>
<sequence>MRDMTAEDKQGEMAKAEKPFAKQKKQIKQVIVVEGKSDTQRLNRLYQVTTIETNGSAVNERTLLEIKKAHELHGVIVFTDPDISGTKIRQAVVDAVPGVQHAFIERDEAKPSHKGSLGVEHASDTAIEKALANVYQLADPEGNAVEPIAQKDLIALRLIGTPDAKDRREYLSSQLHLGYVNGKQLAKRLALFRISLDQVAAVLENYQKK</sequence>
<keyword evidence="7 11" id="KW-0255">Endonuclease</keyword>
<accession>A0A2J9PN68</accession>
<evidence type="ECO:0000256" key="1">
    <source>
        <dbReference type="ARBA" id="ARBA00022490"/>
    </source>
</evidence>
<comment type="function">
    <text evidence="11">Required for correct processing of both the 5' and 3' ends of 5S rRNA precursor. Cleaves both sides of a double-stranded region yielding mature 5S rRNA in one step.</text>
</comment>
<dbReference type="PANTHER" id="PTHR39156">
    <property type="entry name" value="RIBONUCLEASE M5"/>
    <property type="match status" value="1"/>
</dbReference>
<keyword evidence="8 11" id="KW-0378">Hydrolase</keyword>
<dbReference type="HAMAP" id="MF_01469">
    <property type="entry name" value="RNase_M5"/>
    <property type="match status" value="1"/>
</dbReference>
<keyword evidence="9" id="KW-0460">Magnesium</keyword>